<evidence type="ECO:0000259" key="11">
    <source>
        <dbReference type="Pfam" id="PF04452"/>
    </source>
</evidence>
<dbReference type="SUPFAM" id="SSF88697">
    <property type="entry name" value="PUA domain-like"/>
    <property type="match status" value="1"/>
</dbReference>
<dbReference type="InterPro" id="IPR015947">
    <property type="entry name" value="PUA-like_sf"/>
</dbReference>
<dbReference type="CDD" id="cd18084">
    <property type="entry name" value="RsmE-like"/>
    <property type="match status" value="1"/>
</dbReference>
<evidence type="ECO:0000256" key="3">
    <source>
        <dbReference type="ARBA" id="ARBA00022490"/>
    </source>
</evidence>
<dbReference type="NCBIfam" id="TIGR00046">
    <property type="entry name" value="RsmE family RNA methyltransferase"/>
    <property type="match status" value="1"/>
</dbReference>
<evidence type="ECO:0000256" key="7">
    <source>
        <dbReference type="ARBA" id="ARBA00022691"/>
    </source>
</evidence>
<dbReference type="PIRSF" id="PIRSF015601">
    <property type="entry name" value="MTase_slr0722"/>
    <property type="match status" value="1"/>
</dbReference>
<comment type="similarity">
    <text evidence="2 10">Belongs to the RNA methyltransferase RsmE family.</text>
</comment>
<dbReference type="InterPro" id="IPR006700">
    <property type="entry name" value="RsmE"/>
</dbReference>
<keyword evidence="4 10" id="KW-0698">rRNA processing</keyword>
<protein>
    <recommendedName>
        <fullName evidence="10">Ribosomal RNA small subunit methyltransferase E</fullName>
        <ecNumber evidence="10">2.1.1.193</ecNumber>
    </recommendedName>
</protein>
<organism evidence="13 14">
    <name type="scientific">Hallella mizrahii</name>
    <dbReference type="NCBI Taxonomy" id="2606637"/>
    <lineage>
        <taxon>Bacteria</taxon>
        <taxon>Pseudomonadati</taxon>
        <taxon>Bacteroidota</taxon>
        <taxon>Bacteroidia</taxon>
        <taxon>Bacteroidales</taxon>
        <taxon>Prevotellaceae</taxon>
        <taxon>Hallella</taxon>
    </lineage>
</organism>
<dbReference type="InterPro" id="IPR046886">
    <property type="entry name" value="RsmE_MTase_dom"/>
</dbReference>
<feature type="domain" description="Ribosomal RNA small subunit methyltransferase E methyltransferase" evidence="11">
    <location>
        <begin position="76"/>
        <end position="234"/>
    </location>
</feature>
<dbReference type="PANTHER" id="PTHR30027">
    <property type="entry name" value="RIBOSOMAL RNA SMALL SUBUNIT METHYLTRANSFERASE E"/>
    <property type="match status" value="1"/>
</dbReference>
<dbReference type="Proteomes" id="UP000438914">
    <property type="component" value="Unassembled WGS sequence"/>
</dbReference>
<proteinExistence type="inferred from homology"/>
<keyword evidence="5 10" id="KW-0489">Methyltransferase</keyword>
<dbReference type="Gene3D" id="2.40.240.20">
    <property type="entry name" value="Hypothetical PUA domain-like, domain 1"/>
    <property type="match status" value="1"/>
</dbReference>
<evidence type="ECO:0000256" key="4">
    <source>
        <dbReference type="ARBA" id="ARBA00022552"/>
    </source>
</evidence>
<evidence type="ECO:0000313" key="14">
    <source>
        <dbReference type="Proteomes" id="UP000438914"/>
    </source>
</evidence>
<comment type="subcellular location">
    <subcellularLocation>
        <location evidence="1 10">Cytoplasm</location>
    </subcellularLocation>
</comment>
<sequence>MKEERYFYVPDASHQNELPKEEAQHALRVLRMQAGDEMFLMDGCGTFYQAEISAASTKHCLYNIRQTLSQKKTWNGRIHLAIAPTKMMDRMEWMTEKCTEIGFDELTFLRCQFSERTTIRTDRIEKIVVGAVKQSRKAWKPIVNELTKFSDFIHTPREGRKFIAHCYDEIDRADLFQTLQQTPQEEDVTILIGPEGDFSIEEVREAISQGYESITLGSSRLRTETAGLMAVAMAQLSKRNV</sequence>
<keyword evidence="3 10" id="KW-0963">Cytoplasm</keyword>
<dbReference type="EC" id="2.1.1.193" evidence="10"/>
<evidence type="ECO:0000256" key="9">
    <source>
        <dbReference type="ARBA" id="ARBA00047944"/>
    </source>
</evidence>
<evidence type="ECO:0000256" key="6">
    <source>
        <dbReference type="ARBA" id="ARBA00022679"/>
    </source>
</evidence>
<dbReference type="InterPro" id="IPR046887">
    <property type="entry name" value="RsmE_PUA-like"/>
</dbReference>
<name>A0A7K0KFV6_9BACT</name>
<dbReference type="SUPFAM" id="SSF75217">
    <property type="entry name" value="alpha/beta knot"/>
    <property type="match status" value="1"/>
</dbReference>
<comment type="function">
    <text evidence="8 10">Specifically methylates the N3 position of the uracil ring of uridine 1498 (m3U1498) in 16S rRNA. Acts on the fully assembled 30S ribosomal subunit.</text>
</comment>
<evidence type="ECO:0000313" key="13">
    <source>
        <dbReference type="EMBL" id="MST84826.1"/>
    </source>
</evidence>
<evidence type="ECO:0000256" key="2">
    <source>
        <dbReference type="ARBA" id="ARBA00005528"/>
    </source>
</evidence>
<dbReference type="GO" id="GO:0070042">
    <property type="term" value="F:rRNA (uridine-N3-)-methyltransferase activity"/>
    <property type="evidence" value="ECO:0007669"/>
    <property type="project" value="TreeGrafter"/>
</dbReference>
<dbReference type="Gene3D" id="3.40.1280.10">
    <property type="match status" value="1"/>
</dbReference>
<keyword evidence="6 10" id="KW-0808">Transferase</keyword>
<dbReference type="PANTHER" id="PTHR30027:SF3">
    <property type="entry name" value="16S RRNA (URACIL(1498)-N(3))-METHYLTRANSFERASE"/>
    <property type="match status" value="1"/>
</dbReference>
<comment type="caution">
    <text evidence="13">The sequence shown here is derived from an EMBL/GenBank/DDBJ whole genome shotgun (WGS) entry which is preliminary data.</text>
</comment>
<keyword evidence="7 10" id="KW-0949">S-adenosyl-L-methionine</keyword>
<evidence type="ECO:0000256" key="8">
    <source>
        <dbReference type="ARBA" id="ARBA00025699"/>
    </source>
</evidence>
<accession>A0A7K0KFV6</accession>
<dbReference type="EMBL" id="VUNG01000022">
    <property type="protein sequence ID" value="MST84826.1"/>
    <property type="molecule type" value="Genomic_DNA"/>
</dbReference>
<dbReference type="Pfam" id="PF20260">
    <property type="entry name" value="PUA_4"/>
    <property type="match status" value="1"/>
</dbReference>
<dbReference type="InterPro" id="IPR029028">
    <property type="entry name" value="Alpha/beta_knot_MTases"/>
</dbReference>
<evidence type="ECO:0000256" key="5">
    <source>
        <dbReference type="ARBA" id="ARBA00022603"/>
    </source>
</evidence>
<dbReference type="InterPro" id="IPR029026">
    <property type="entry name" value="tRNA_m1G_MTases_N"/>
</dbReference>
<reference evidence="13 14" key="1">
    <citation type="submission" date="2019-08" db="EMBL/GenBank/DDBJ databases">
        <title>In-depth cultivation of the pig gut microbiome towards novel bacterial diversity and tailored functional studies.</title>
        <authorList>
            <person name="Wylensek D."/>
            <person name="Hitch T.C.A."/>
            <person name="Clavel T."/>
        </authorList>
    </citation>
    <scope>NUCLEOTIDE SEQUENCE [LARGE SCALE GENOMIC DNA]</scope>
    <source>
        <strain evidence="13 14">LKV-178-WT-2A</strain>
    </source>
</reference>
<dbReference type="NCBIfam" id="NF008702">
    <property type="entry name" value="PRK11713.6-1"/>
    <property type="match status" value="1"/>
</dbReference>
<keyword evidence="14" id="KW-1185">Reference proteome</keyword>
<feature type="domain" description="Ribosomal RNA small subunit methyltransferase E PUA-like" evidence="12">
    <location>
        <begin position="18"/>
        <end position="60"/>
    </location>
</feature>
<dbReference type="Pfam" id="PF04452">
    <property type="entry name" value="Methyltrans_RNA"/>
    <property type="match status" value="1"/>
</dbReference>
<evidence type="ECO:0000259" key="12">
    <source>
        <dbReference type="Pfam" id="PF20260"/>
    </source>
</evidence>
<evidence type="ECO:0000256" key="1">
    <source>
        <dbReference type="ARBA" id="ARBA00004496"/>
    </source>
</evidence>
<evidence type="ECO:0000256" key="10">
    <source>
        <dbReference type="PIRNR" id="PIRNR015601"/>
    </source>
</evidence>
<dbReference type="AlphaFoldDB" id="A0A7K0KFV6"/>
<gene>
    <name evidence="13" type="ORF">FYJ73_09130</name>
</gene>
<dbReference type="GO" id="GO:0070475">
    <property type="term" value="P:rRNA base methylation"/>
    <property type="evidence" value="ECO:0007669"/>
    <property type="project" value="TreeGrafter"/>
</dbReference>
<dbReference type="RefSeq" id="WP_154534413.1">
    <property type="nucleotide sequence ID" value="NZ_VUNG01000022.1"/>
</dbReference>
<comment type="catalytic activity">
    <reaction evidence="9 10">
        <text>uridine(1498) in 16S rRNA + S-adenosyl-L-methionine = N(3)-methyluridine(1498) in 16S rRNA + S-adenosyl-L-homocysteine + H(+)</text>
        <dbReference type="Rhea" id="RHEA:42920"/>
        <dbReference type="Rhea" id="RHEA-COMP:10283"/>
        <dbReference type="Rhea" id="RHEA-COMP:10284"/>
        <dbReference type="ChEBI" id="CHEBI:15378"/>
        <dbReference type="ChEBI" id="CHEBI:57856"/>
        <dbReference type="ChEBI" id="CHEBI:59789"/>
        <dbReference type="ChEBI" id="CHEBI:65315"/>
        <dbReference type="ChEBI" id="CHEBI:74502"/>
        <dbReference type="EC" id="2.1.1.193"/>
    </reaction>
</comment>
<dbReference type="GO" id="GO:0005737">
    <property type="term" value="C:cytoplasm"/>
    <property type="evidence" value="ECO:0007669"/>
    <property type="project" value="UniProtKB-SubCell"/>
</dbReference>